<evidence type="ECO:0000256" key="2">
    <source>
        <dbReference type="ARBA" id="ARBA00007699"/>
    </source>
</evidence>
<evidence type="ECO:0000256" key="8">
    <source>
        <dbReference type="ARBA" id="ARBA00023134"/>
    </source>
</evidence>
<evidence type="ECO:0000256" key="9">
    <source>
        <dbReference type="HAMAP-Rule" id="MF_01454"/>
    </source>
</evidence>
<feature type="binding site" evidence="9">
    <location>
        <begin position="214"/>
        <end position="217"/>
    </location>
    <ligand>
        <name>GTP</name>
        <dbReference type="ChEBI" id="CHEBI:37565"/>
    </ligand>
</feature>
<dbReference type="InterPro" id="IPR036346">
    <property type="entry name" value="GTP-bd_prot_GTP1/OBG_C_sf"/>
</dbReference>
<comment type="subunit">
    <text evidence="9">Monomer.</text>
</comment>
<dbReference type="PROSITE" id="PS51710">
    <property type="entry name" value="G_OBG"/>
    <property type="match status" value="1"/>
</dbReference>
<feature type="binding site" evidence="9">
    <location>
        <position position="194"/>
    </location>
    <ligand>
        <name>Mg(2+)</name>
        <dbReference type="ChEBI" id="CHEBI:18420"/>
    </ligand>
</feature>
<keyword evidence="4 9" id="KW-0479">Metal-binding</keyword>
<evidence type="ECO:0000256" key="3">
    <source>
        <dbReference type="ARBA" id="ARBA00022490"/>
    </source>
</evidence>
<dbReference type="Pfam" id="PF01926">
    <property type="entry name" value="MMR_HSR1"/>
    <property type="match status" value="1"/>
</dbReference>
<dbReference type="HAMAP" id="MF_01454">
    <property type="entry name" value="GTPase_Obg"/>
    <property type="match status" value="1"/>
</dbReference>
<dbReference type="InterPro" id="IPR027417">
    <property type="entry name" value="P-loop_NTPase"/>
</dbReference>
<feature type="binding site" evidence="9">
    <location>
        <begin position="284"/>
        <end position="287"/>
    </location>
    <ligand>
        <name>GTP</name>
        <dbReference type="ChEBI" id="CHEBI:37565"/>
    </ligand>
</feature>
<dbReference type="InterPro" id="IPR015349">
    <property type="entry name" value="OCT_dom"/>
</dbReference>
<reference evidence="13 14" key="1">
    <citation type="journal article" date="2018" name="Nat. Biotechnol.">
        <title>A standardized bacterial taxonomy based on genome phylogeny substantially revises the tree of life.</title>
        <authorList>
            <person name="Parks D.H."/>
            <person name="Chuvochina M."/>
            <person name="Waite D.W."/>
            <person name="Rinke C."/>
            <person name="Skarshewski A."/>
            <person name="Chaumeil P.A."/>
            <person name="Hugenholtz P."/>
        </authorList>
    </citation>
    <scope>NUCLEOTIDE SEQUENCE [LARGE SCALE GENOMIC DNA]</scope>
    <source>
        <strain evidence="13">UBA11306</strain>
    </source>
</reference>
<dbReference type="InterPro" id="IPR006169">
    <property type="entry name" value="GTP1_OBG_dom"/>
</dbReference>
<dbReference type="InterPro" id="IPR006073">
    <property type="entry name" value="GTP-bd"/>
</dbReference>
<dbReference type="NCBIfam" id="NF008956">
    <property type="entry name" value="PRK12299.1"/>
    <property type="match status" value="1"/>
</dbReference>
<dbReference type="CDD" id="cd01898">
    <property type="entry name" value="Obg"/>
    <property type="match status" value="1"/>
</dbReference>
<dbReference type="NCBIfam" id="NF008955">
    <property type="entry name" value="PRK12297.1"/>
    <property type="match status" value="1"/>
</dbReference>
<evidence type="ECO:0000313" key="13">
    <source>
        <dbReference type="EMBL" id="HCS93304.1"/>
    </source>
</evidence>
<feature type="binding site" evidence="9">
    <location>
        <begin position="316"/>
        <end position="318"/>
    </location>
    <ligand>
        <name>GTP</name>
        <dbReference type="ChEBI" id="CHEBI:37565"/>
    </ligand>
</feature>
<evidence type="ECO:0000256" key="7">
    <source>
        <dbReference type="ARBA" id="ARBA00022842"/>
    </source>
</evidence>
<name>A0A3D4S399_9ENTE</name>
<dbReference type="PROSITE" id="PS51881">
    <property type="entry name" value="OCT"/>
    <property type="match status" value="1"/>
</dbReference>
<gene>
    <name evidence="13" type="primary">obgE</name>
    <name evidence="13" type="synonym">cgtA</name>
    <name evidence="9 13" type="synonym">obg</name>
    <name evidence="13" type="synonym">yhbZ</name>
    <name evidence="13" type="ORF">DIW15_01180</name>
</gene>
<dbReference type="PANTHER" id="PTHR11702">
    <property type="entry name" value="DEVELOPMENTALLY REGULATED GTP-BINDING PROTEIN-RELATED"/>
    <property type="match status" value="1"/>
</dbReference>
<dbReference type="AlphaFoldDB" id="A0A3D4S399"/>
<evidence type="ECO:0000259" key="10">
    <source>
        <dbReference type="PROSITE" id="PS51710"/>
    </source>
</evidence>
<dbReference type="InterPro" id="IPR006074">
    <property type="entry name" value="GTP1-OBG_CS"/>
</dbReference>
<evidence type="ECO:0000256" key="6">
    <source>
        <dbReference type="ARBA" id="ARBA00022801"/>
    </source>
</evidence>
<feature type="domain" description="OCT" evidence="11">
    <location>
        <begin position="354"/>
        <end position="432"/>
    </location>
</feature>
<dbReference type="PANTHER" id="PTHR11702:SF31">
    <property type="entry name" value="MITOCHONDRIAL RIBOSOME-ASSOCIATED GTPASE 2"/>
    <property type="match status" value="1"/>
</dbReference>
<evidence type="ECO:0000256" key="5">
    <source>
        <dbReference type="ARBA" id="ARBA00022741"/>
    </source>
</evidence>
<dbReference type="Gene3D" id="3.40.50.300">
    <property type="entry name" value="P-loop containing nucleotide triphosphate hydrolases"/>
    <property type="match status" value="1"/>
</dbReference>
<dbReference type="Gene3D" id="3.30.300.350">
    <property type="entry name" value="GTP-binding protein OBG, C-terminal domain"/>
    <property type="match status" value="1"/>
</dbReference>
<dbReference type="NCBIfam" id="NF008954">
    <property type="entry name" value="PRK12296.1"/>
    <property type="match status" value="1"/>
</dbReference>
<dbReference type="SUPFAM" id="SSF82051">
    <property type="entry name" value="Obg GTP-binding protein N-terminal domain"/>
    <property type="match status" value="1"/>
</dbReference>
<dbReference type="InterPro" id="IPR031167">
    <property type="entry name" value="G_OBG"/>
</dbReference>
<feature type="domain" description="OBG-type G" evidence="10">
    <location>
        <begin position="161"/>
        <end position="335"/>
    </location>
</feature>
<dbReference type="Pfam" id="PF09269">
    <property type="entry name" value="DUF1967"/>
    <property type="match status" value="1"/>
</dbReference>
<evidence type="ECO:0000259" key="12">
    <source>
        <dbReference type="PROSITE" id="PS51883"/>
    </source>
</evidence>
<comment type="function">
    <text evidence="9">An essential GTPase which binds GTP, GDP and possibly (p)ppGpp with moderate affinity, with high nucleotide exchange rates and a fairly low GTP hydrolysis rate. Plays a role in control of the cell cycle, stress response, ribosome biogenesis and in those bacteria that undergo differentiation, in morphogenesis control.</text>
</comment>
<protein>
    <recommendedName>
        <fullName evidence="9">GTPase Obg</fullName>
        <ecNumber evidence="9">3.6.5.-</ecNumber>
    </recommendedName>
    <alternativeName>
        <fullName evidence="9">GTP-binding protein Obg</fullName>
    </alternativeName>
</protein>
<comment type="cofactor">
    <cofactor evidence="1 9">
        <name>Mg(2+)</name>
        <dbReference type="ChEBI" id="CHEBI:18420"/>
    </cofactor>
</comment>
<proteinExistence type="inferred from homology"/>
<dbReference type="PIRSF" id="PIRSF002401">
    <property type="entry name" value="GTP_bd_Obg/CgtA"/>
    <property type="match status" value="1"/>
</dbReference>
<evidence type="ECO:0000256" key="4">
    <source>
        <dbReference type="ARBA" id="ARBA00022723"/>
    </source>
</evidence>
<keyword evidence="7 9" id="KW-0460">Magnesium</keyword>
<dbReference type="GO" id="GO:0005737">
    <property type="term" value="C:cytoplasm"/>
    <property type="evidence" value="ECO:0007669"/>
    <property type="project" value="UniProtKB-SubCell"/>
</dbReference>
<dbReference type="Proteomes" id="UP000262195">
    <property type="component" value="Unassembled WGS sequence"/>
</dbReference>
<evidence type="ECO:0000313" key="14">
    <source>
        <dbReference type="Proteomes" id="UP000262195"/>
    </source>
</evidence>
<comment type="caution">
    <text evidence="13">The sequence shown here is derived from an EMBL/GenBank/DDBJ whole genome shotgun (WGS) entry which is preliminary data.</text>
</comment>
<feature type="binding site" evidence="9">
    <location>
        <position position="174"/>
    </location>
    <ligand>
        <name>Mg(2+)</name>
        <dbReference type="ChEBI" id="CHEBI:18420"/>
    </ligand>
</feature>
<dbReference type="PRINTS" id="PR00326">
    <property type="entry name" value="GTP1OBG"/>
</dbReference>
<feature type="binding site" evidence="9">
    <location>
        <begin position="192"/>
        <end position="196"/>
    </location>
    <ligand>
        <name>GTP</name>
        <dbReference type="ChEBI" id="CHEBI:37565"/>
    </ligand>
</feature>
<comment type="similarity">
    <text evidence="2 9">Belongs to the TRAFAC class OBG-HflX-like GTPase superfamily. OBG GTPase family.</text>
</comment>
<dbReference type="EMBL" id="DQHO01000009">
    <property type="protein sequence ID" value="HCS93304.1"/>
    <property type="molecule type" value="Genomic_DNA"/>
</dbReference>
<accession>A0A3D4S399</accession>
<dbReference type="GO" id="GO:0003924">
    <property type="term" value="F:GTPase activity"/>
    <property type="evidence" value="ECO:0007669"/>
    <property type="project" value="UniProtKB-UniRule"/>
</dbReference>
<evidence type="ECO:0000259" key="11">
    <source>
        <dbReference type="PROSITE" id="PS51881"/>
    </source>
</evidence>
<dbReference type="Gene3D" id="2.70.210.12">
    <property type="entry name" value="GTP1/OBG domain"/>
    <property type="match status" value="1"/>
</dbReference>
<dbReference type="InterPro" id="IPR045086">
    <property type="entry name" value="OBG_GTPase"/>
</dbReference>
<dbReference type="FunFam" id="2.70.210.12:FF:000001">
    <property type="entry name" value="GTPase Obg"/>
    <property type="match status" value="1"/>
</dbReference>
<comment type="subcellular location">
    <subcellularLocation>
        <location evidence="9">Cytoplasm</location>
    </subcellularLocation>
</comment>
<keyword evidence="3 9" id="KW-0963">Cytoplasm</keyword>
<dbReference type="SUPFAM" id="SSF102741">
    <property type="entry name" value="Obg GTP-binding protein C-terminal domain"/>
    <property type="match status" value="1"/>
</dbReference>
<dbReference type="STRING" id="1121105.GCA_000421665_01206"/>
<keyword evidence="6 9" id="KW-0378">Hydrolase</keyword>
<dbReference type="PROSITE" id="PS00905">
    <property type="entry name" value="GTP1_OBG"/>
    <property type="match status" value="1"/>
</dbReference>
<dbReference type="GO" id="GO:0042254">
    <property type="term" value="P:ribosome biogenesis"/>
    <property type="evidence" value="ECO:0007669"/>
    <property type="project" value="UniProtKB-UniRule"/>
</dbReference>
<organism evidence="13 14">
    <name type="scientific">Bavariicoccus seileri</name>
    <dbReference type="NCBI Taxonomy" id="549685"/>
    <lineage>
        <taxon>Bacteria</taxon>
        <taxon>Bacillati</taxon>
        <taxon>Bacillota</taxon>
        <taxon>Bacilli</taxon>
        <taxon>Lactobacillales</taxon>
        <taxon>Enterococcaceae</taxon>
        <taxon>Bavariicoccus</taxon>
    </lineage>
</organism>
<evidence type="ECO:0000256" key="1">
    <source>
        <dbReference type="ARBA" id="ARBA00001946"/>
    </source>
</evidence>
<feature type="domain" description="Obg" evidence="12">
    <location>
        <begin position="2"/>
        <end position="160"/>
    </location>
</feature>
<dbReference type="NCBIfam" id="TIGR02729">
    <property type="entry name" value="Obg_CgtA"/>
    <property type="match status" value="1"/>
</dbReference>
<keyword evidence="8 9" id="KW-0342">GTP-binding</keyword>
<dbReference type="InterPro" id="IPR036726">
    <property type="entry name" value="GTP1_OBG_dom_sf"/>
</dbReference>
<dbReference type="NCBIfam" id="TIGR03595">
    <property type="entry name" value="Obg_CgtA_exten"/>
    <property type="match status" value="1"/>
</dbReference>
<dbReference type="InterPro" id="IPR014100">
    <property type="entry name" value="GTP-bd_Obg/CgtA"/>
</dbReference>
<dbReference type="SUPFAM" id="SSF52540">
    <property type="entry name" value="P-loop containing nucleoside triphosphate hydrolases"/>
    <property type="match status" value="1"/>
</dbReference>
<sequence>MSTFFDTAKINVKAGKGGDGMVAFRREKYVPDGGPAGGDGGKGGDIIFYVNEGLKTLIDFRYQRHFKAEPGQNGMSKGKYGRGSEPLRIGVPAGTIVKNLTEGRVIADLTDPDDEVLIAKGGRGGRGNIRFATHRNPAPSIAENGEPGEEFELLLELKLMADVGLVGLPSVGKSTLLSAITSAKPKVAAYHFTTLTPQLGVVSLGISKQFVMADLPGLIEGASKGVGLGLSFLKHIERTRVLLHILDMGGTEGRDPFDDYQTITQELASYELDLTEKPTIIVANKMDMPESEERLANFISNYKSLLGEEPFVMKISAYQKDGLEDLMKKTYQLVEETQVQPVTTIEDNTHVSYDYDEETPAFVITRESDGTWVVSGEKIEKLLAMTKLDYDESVLRFARQLRGMGLDTALRERGANTGDTVRINDYAFEFVD</sequence>
<dbReference type="Pfam" id="PF01018">
    <property type="entry name" value="GTP1_OBG"/>
    <property type="match status" value="1"/>
</dbReference>
<dbReference type="GO" id="GO:0005525">
    <property type="term" value="F:GTP binding"/>
    <property type="evidence" value="ECO:0007669"/>
    <property type="project" value="UniProtKB-UniRule"/>
</dbReference>
<dbReference type="GO" id="GO:0000287">
    <property type="term" value="F:magnesium ion binding"/>
    <property type="evidence" value="ECO:0007669"/>
    <property type="project" value="InterPro"/>
</dbReference>
<feature type="binding site" evidence="9">
    <location>
        <begin position="167"/>
        <end position="174"/>
    </location>
    <ligand>
        <name>GTP</name>
        <dbReference type="ChEBI" id="CHEBI:37565"/>
    </ligand>
</feature>
<dbReference type="PROSITE" id="PS51883">
    <property type="entry name" value="OBG"/>
    <property type="match status" value="1"/>
</dbReference>
<dbReference type="EC" id="3.6.5.-" evidence="9"/>
<keyword evidence="5 9" id="KW-0547">Nucleotide-binding</keyword>